<dbReference type="EMBL" id="JAQMLV010000010">
    <property type="protein sequence ID" value="MDB8745007.1"/>
    <property type="molecule type" value="Genomic_DNA"/>
</dbReference>
<dbReference type="SUPFAM" id="SSF56300">
    <property type="entry name" value="Metallo-dependent phosphatases"/>
    <property type="match status" value="1"/>
</dbReference>
<dbReference type="AlphaFoldDB" id="A0AAW6E930"/>
<dbReference type="GO" id="GO:0016787">
    <property type="term" value="F:hydrolase activity"/>
    <property type="evidence" value="ECO:0007669"/>
    <property type="project" value="InterPro"/>
</dbReference>
<dbReference type="Pfam" id="PF00149">
    <property type="entry name" value="Metallophos"/>
    <property type="match status" value="1"/>
</dbReference>
<dbReference type="RefSeq" id="WP_195388655.1">
    <property type="nucleotide sequence ID" value="NZ_JADNGL010000012.1"/>
</dbReference>
<dbReference type="Gene3D" id="3.60.21.10">
    <property type="match status" value="1"/>
</dbReference>
<dbReference type="InterPro" id="IPR004843">
    <property type="entry name" value="Calcineurin-like_PHP"/>
</dbReference>
<evidence type="ECO:0000313" key="3">
    <source>
        <dbReference type="Proteomes" id="UP001211015"/>
    </source>
</evidence>
<sequence length="251" mass="29389">MIYVVGDLHGDLSKIKKLHEDKKLSKSDTVILLGDTGLSSTYEMFATSLKKQLAAIPTNFLCVRGEFDALNYTTYTESERWHLNITEGKIHDNSYKQKIWNCGKGDYQEAYPNILYANDGEIFVIEDKAILTIGGACMQNKQWRSDIFGIEFIPDKPQKVVKDKAKFNLEQYGWKVDYVVTHTCPYEYRPTDRYIPDLNTAKCFKRHYDNEKFLSKIRNKLVYEMWLCGHFHLDRTVGNVRFLYDDIYEIK</sequence>
<organism evidence="2 3">
    <name type="scientific">Ruminococcus bicirculans</name>
    <name type="common">ex Wegman et al. 2014</name>
    <dbReference type="NCBI Taxonomy" id="1160721"/>
    <lineage>
        <taxon>Bacteria</taxon>
        <taxon>Bacillati</taxon>
        <taxon>Bacillota</taxon>
        <taxon>Clostridia</taxon>
        <taxon>Eubacteriales</taxon>
        <taxon>Oscillospiraceae</taxon>
        <taxon>Ruminococcus</taxon>
    </lineage>
</organism>
<proteinExistence type="predicted"/>
<feature type="domain" description="Calcineurin-like phosphoesterase" evidence="1">
    <location>
        <begin position="2"/>
        <end position="232"/>
    </location>
</feature>
<evidence type="ECO:0000259" key="1">
    <source>
        <dbReference type="Pfam" id="PF00149"/>
    </source>
</evidence>
<dbReference type="InterPro" id="IPR029052">
    <property type="entry name" value="Metallo-depent_PP-like"/>
</dbReference>
<reference evidence="2" key="1">
    <citation type="submission" date="2023-01" db="EMBL/GenBank/DDBJ databases">
        <title>Human gut microbiome strain richness.</title>
        <authorList>
            <person name="Chen-Liaw A."/>
        </authorList>
    </citation>
    <scope>NUCLEOTIDE SEQUENCE</scope>
    <source>
        <strain evidence="2">1001275st1_F4_1001275B_160808</strain>
    </source>
</reference>
<protein>
    <submittedName>
        <fullName evidence="2">Metallophosphoesterase</fullName>
    </submittedName>
</protein>
<dbReference type="Proteomes" id="UP001211015">
    <property type="component" value="Unassembled WGS sequence"/>
</dbReference>
<comment type="caution">
    <text evidence="2">The sequence shown here is derived from an EMBL/GenBank/DDBJ whole genome shotgun (WGS) entry which is preliminary data.</text>
</comment>
<name>A0AAW6E930_9FIRM</name>
<evidence type="ECO:0000313" key="2">
    <source>
        <dbReference type="EMBL" id="MDB8745007.1"/>
    </source>
</evidence>
<gene>
    <name evidence="2" type="ORF">PNU62_08275</name>
</gene>
<accession>A0AAW6E930</accession>